<name>A0ACC7REY3_9VIBR</name>
<dbReference type="EC" id="3.1.21.-" evidence="1"/>
<dbReference type="Proteomes" id="UP001354073">
    <property type="component" value="Unassembled WGS sequence"/>
</dbReference>
<sequence length="332" mass="36448">MSWPLGSLKDIAEVISGYAFKSTWFDEGVDKVIRIGDLQEGKVNLQKSKTFDSSVHTVREQFRVRSGDILMALSGATVGKIAVADGKCAGAYLNQRVAIIRAKQPESASYIKYIFSGNYLDTLLLNAGGAAQPNLSPKDLLNMQIPLPPLDEQKRIAAILDKADAIRQKRKQAIELADEFLRSVFLDMFGDPVTNPKGWEIKAIGELATKVTDGEHQTPKREEKGYKLLSARNVQHGFLDVENEKVDYVGEAEFQRITKRLSISKSDVLLSCSGTIGRVSMNTLNEPFCLVRSVAVIRLADNGVIPEFLVGYLGTSALQAIMKKEANSSGQP</sequence>
<keyword evidence="1" id="KW-0378">Hydrolase</keyword>
<protein>
    <submittedName>
        <fullName evidence="1">Restriction endonuclease subunit S</fullName>
        <ecNumber evidence="1">3.1.21.-</ecNumber>
    </submittedName>
</protein>
<keyword evidence="1" id="KW-0540">Nuclease</keyword>
<proteinExistence type="predicted"/>
<comment type="caution">
    <text evidence="1">The sequence shown here is derived from an EMBL/GenBank/DDBJ whole genome shotgun (WGS) entry which is preliminary data.</text>
</comment>
<reference evidence="1" key="1">
    <citation type="submission" date="2024-11" db="EMBL/GenBank/DDBJ databases">
        <title>Identification of new Vibrio campbellii strains harboring the pVA1 plasmid isolated from Penaeus vannamei postlarvae affected by outbreaks of acute hepatopancreatic necrosis disease (AHPND) in Mexico.</title>
        <authorList>
            <person name="Gomez-Gil B."/>
            <person name="Enciso-Ibarra J."/>
        </authorList>
    </citation>
    <scope>NUCLEOTIDE SEQUENCE</scope>
    <source>
        <strain evidence="1">M270204</strain>
    </source>
</reference>
<keyword evidence="1" id="KW-0255">Endonuclease</keyword>
<accession>A0ACC7REY3</accession>
<dbReference type="EMBL" id="JAVHXJ020000200">
    <property type="protein sequence ID" value="MGI1900550.1"/>
    <property type="molecule type" value="Genomic_DNA"/>
</dbReference>
<evidence type="ECO:0000313" key="2">
    <source>
        <dbReference type="Proteomes" id="UP001354073"/>
    </source>
</evidence>
<gene>
    <name evidence="1" type="ORF">REH74_023775</name>
</gene>
<organism evidence="1 2">
    <name type="scientific">Vibrio campbellii</name>
    <dbReference type="NCBI Taxonomy" id="680"/>
    <lineage>
        <taxon>Bacteria</taxon>
        <taxon>Pseudomonadati</taxon>
        <taxon>Pseudomonadota</taxon>
        <taxon>Gammaproteobacteria</taxon>
        <taxon>Vibrionales</taxon>
        <taxon>Vibrionaceae</taxon>
        <taxon>Vibrio</taxon>
    </lineage>
</organism>
<evidence type="ECO:0000313" key="1">
    <source>
        <dbReference type="EMBL" id="MGI1900550.1"/>
    </source>
</evidence>
<feature type="non-terminal residue" evidence="1">
    <location>
        <position position="332"/>
    </location>
</feature>